<dbReference type="InterPro" id="IPR000305">
    <property type="entry name" value="GIY-YIG_endonuc"/>
</dbReference>
<proteinExistence type="inferred from homology"/>
<keyword evidence="3" id="KW-0540">Nuclease</keyword>
<dbReference type="PROSITE" id="PS50164">
    <property type="entry name" value="GIY_YIG"/>
    <property type="match status" value="1"/>
</dbReference>
<dbReference type="EMBL" id="LQNT01000014">
    <property type="protein sequence ID" value="KZE36133.1"/>
    <property type="molecule type" value="Genomic_DNA"/>
</dbReference>
<dbReference type="PANTHER" id="PTHR34477">
    <property type="entry name" value="UPF0213 PROTEIN YHBQ"/>
    <property type="match status" value="1"/>
</dbReference>
<evidence type="ECO:0000256" key="1">
    <source>
        <dbReference type="ARBA" id="ARBA00007435"/>
    </source>
</evidence>
<name>A0A161SGU6_9BACL</name>
<organism evidence="3 4">
    <name type="scientific">Bhargavaea cecembensis</name>
    <dbReference type="NCBI Taxonomy" id="394098"/>
    <lineage>
        <taxon>Bacteria</taxon>
        <taxon>Bacillati</taxon>
        <taxon>Bacillota</taxon>
        <taxon>Bacilli</taxon>
        <taxon>Bacillales</taxon>
        <taxon>Caryophanaceae</taxon>
        <taxon>Bhargavaea</taxon>
    </lineage>
</organism>
<dbReference type="Proteomes" id="UP000076490">
    <property type="component" value="Unassembled WGS sequence"/>
</dbReference>
<feature type="domain" description="GIY-YIG" evidence="2">
    <location>
        <begin position="7"/>
        <end position="83"/>
    </location>
</feature>
<gene>
    <name evidence="3" type="ORF">AV656_15640</name>
</gene>
<dbReference type="OrthoDB" id="9807770at2"/>
<dbReference type="PANTHER" id="PTHR34477:SF1">
    <property type="entry name" value="UPF0213 PROTEIN YHBQ"/>
    <property type="match status" value="1"/>
</dbReference>
<dbReference type="Pfam" id="PF01541">
    <property type="entry name" value="GIY-YIG"/>
    <property type="match status" value="1"/>
</dbReference>
<dbReference type="RefSeq" id="WP_063183961.1">
    <property type="nucleotide sequence ID" value="NZ_LQNT01000014.1"/>
</dbReference>
<reference evidence="3 4" key="1">
    <citation type="submission" date="2016-01" db="EMBL/GenBank/DDBJ databases">
        <title>Whole genome sequencing of Bhargavaea cecembensis T14.</title>
        <authorList>
            <person name="Hong K.W."/>
        </authorList>
    </citation>
    <scope>NUCLEOTIDE SEQUENCE [LARGE SCALE GENOMIC DNA]</scope>
    <source>
        <strain evidence="3 4">T14</strain>
    </source>
</reference>
<dbReference type="InterPro" id="IPR035901">
    <property type="entry name" value="GIY-YIG_endonuc_sf"/>
</dbReference>
<keyword evidence="3" id="KW-0378">Hydrolase</keyword>
<keyword evidence="3" id="KW-0255">Endonuclease</keyword>
<dbReference type="CDD" id="cd10456">
    <property type="entry name" value="GIY-YIG_UPF0213"/>
    <property type="match status" value="1"/>
</dbReference>
<dbReference type="AlphaFoldDB" id="A0A161SGU6"/>
<accession>A0A161SGU6</accession>
<dbReference type="InterPro" id="IPR050190">
    <property type="entry name" value="UPF0213_domain"/>
</dbReference>
<dbReference type="GO" id="GO:0004519">
    <property type="term" value="F:endonuclease activity"/>
    <property type="evidence" value="ECO:0007669"/>
    <property type="project" value="UniProtKB-KW"/>
</dbReference>
<protein>
    <submittedName>
        <fullName evidence="3">Endonuclease</fullName>
    </submittedName>
</protein>
<sequence length="92" mass="10876">MDRKHEGEHVLYVLECADGTYYAGYTNNLERRVKAHNEGKGAKYTRPRRPVRCIFHEPFGTKQEAMRAEYAFKRLRRQEKINYMKQNGGGRP</sequence>
<dbReference type="SUPFAM" id="SSF82771">
    <property type="entry name" value="GIY-YIG endonuclease"/>
    <property type="match status" value="1"/>
</dbReference>
<evidence type="ECO:0000313" key="3">
    <source>
        <dbReference type="EMBL" id="KZE36133.1"/>
    </source>
</evidence>
<evidence type="ECO:0000313" key="4">
    <source>
        <dbReference type="Proteomes" id="UP000076490"/>
    </source>
</evidence>
<comment type="similarity">
    <text evidence="1">Belongs to the UPF0213 family.</text>
</comment>
<dbReference type="Gene3D" id="3.40.1440.10">
    <property type="entry name" value="GIY-YIG endonuclease"/>
    <property type="match status" value="1"/>
</dbReference>
<comment type="caution">
    <text evidence="3">The sequence shown here is derived from an EMBL/GenBank/DDBJ whole genome shotgun (WGS) entry which is preliminary data.</text>
</comment>
<evidence type="ECO:0000259" key="2">
    <source>
        <dbReference type="PROSITE" id="PS50164"/>
    </source>
</evidence>